<dbReference type="InterPro" id="IPR036259">
    <property type="entry name" value="MFS_trans_sf"/>
</dbReference>
<feature type="transmembrane region" description="Helical" evidence="5">
    <location>
        <begin position="122"/>
        <end position="144"/>
    </location>
</feature>
<feature type="transmembrane region" description="Helical" evidence="5">
    <location>
        <begin position="33"/>
        <end position="52"/>
    </location>
</feature>
<feature type="transmembrane region" description="Helical" evidence="5">
    <location>
        <begin position="260"/>
        <end position="284"/>
    </location>
</feature>
<evidence type="ECO:0000256" key="4">
    <source>
        <dbReference type="ARBA" id="ARBA00023136"/>
    </source>
</evidence>
<name>A0AAD5YW44_9AGAR</name>
<dbReference type="PANTHER" id="PTHR23501:SF84">
    <property type="entry name" value="VACUOLAR MEMBRANE AMINO ACID UPTAKE TRANSPORTER FNX2"/>
    <property type="match status" value="1"/>
</dbReference>
<dbReference type="Gene3D" id="1.20.1250.20">
    <property type="entry name" value="MFS general substrate transporter like domains"/>
    <property type="match status" value="1"/>
</dbReference>
<keyword evidence="8" id="KW-1185">Reference proteome</keyword>
<dbReference type="AlphaFoldDB" id="A0AAD5YW44"/>
<dbReference type="Gene3D" id="1.20.1720.10">
    <property type="entry name" value="Multidrug resistance protein D"/>
    <property type="match status" value="1"/>
</dbReference>
<dbReference type="SUPFAM" id="SSF103473">
    <property type="entry name" value="MFS general substrate transporter"/>
    <property type="match status" value="1"/>
</dbReference>
<dbReference type="InterPro" id="IPR020846">
    <property type="entry name" value="MFS_dom"/>
</dbReference>
<dbReference type="GO" id="GO:0000329">
    <property type="term" value="C:fungal-type vacuole membrane"/>
    <property type="evidence" value="ECO:0007669"/>
    <property type="project" value="TreeGrafter"/>
</dbReference>
<dbReference type="Proteomes" id="UP001213000">
    <property type="component" value="Unassembled WGS sequence"/>
</dbReference>
<evidence type="ECO:0000259" key="6">
    <source>
        <dbReference type="PROSITE" id="PS50850"/>
    </source>
</evidence>
<dbReference type="PROSITE" id="PS50850">
    <property type="entry name" value="MFS"/>
    <property type="match status" value="1"/>
</dbReference>
<keyword evidence="2 5" id="KW-0812">Transmembrane</keyword>
<feature type="transmembrane region" description="Helical" evidence="5">
    <location>
        <begin position="192"/>
        <end position="209"/>
    </location>
</feature>
<evidence type="ECO:0000313" key="7">
    <source>
        <dbReference type="EMBL" id="KAJ3567901.1"/>
    </source>
</evidence>
<feature type="transmembrane region" description="Helical" evidence="5">
    <location>
        <begin position="296"/>
        <end position="316"/>
    </location>
</feature>
<dbReference type="GO" id="GO:0015174">
    <property type="term" value="F:basic amino acid transmembrane transporter activity"/>
    <property type="evidence" value="ECO:0007669"/>
    <property type="project" value="TreeGrafter"/>
</dbReference>
<evidence type="ECO:0000256" key="3">
    <source>
        <dbReference type="ARBA" id="ARBA00022989"/>
    </source>
</evidence>
<protein>
    <recommendedName>
        <fullName evidence="6">Major facilitator superfamily (MFS) profile domain-containing protein</fullName>
    </recommendedName>
</protein>
<dbReference type="PANTHER" id="PTHR23501">
    <property type="entry name" value="MAJOR FACILITATOR SUPERFAMILY"/>
    <property type="match status" value="1"/>
</dbReference>
<gene>
    <name evidence="7" type="ORF">NP233_g6067</name>
</gene>
<feature type="transmembrane region" description="Helical" evidence="5">
    <location>
        <begin position="150"/>
        <end position="172"/>
    </location>
</feature>
<feature type="transmembrane region" description="Helical" evidence="5">
    <location>
        <begin position="350"/>
        <end position="371"/>
    </location>
</feature>
<dbReference type="Pfam" id="PF07690">
    <property type="entry name" value="MFS_1"/>
    <property type="match status" value="1"/>
</dbReference>
<comment type="subcellular location">
    <subcellularLocation>
        <location evidence="1">Membrane</location>
        <topology evidence="1">Multi-pass membrane protein</topology>
    </subcellularLocation>
</comment>
<evidence type="ECO:0000256" key="5">
    <source>
        <dbReference type="SAM" id="Phobius"/>
    </source>
</evidence>
<evidence type="ECO:0000256" key="1">
    <source>
        <dbReference type="ARBA" id="ARBA00004141"/>
    </source>
</evidence>
<comment type="caution">
    <text evidence="7">The sequence shown here is derived from an EMBL/GenBank/DDBJ whole genome shotgun (WGS) entry which is preliminary data.</text>
</comment>
<sequence length="495" mass="52897">MGIGLFLAAMDQTIVVAGTSYASIGSELEQLQRTTWIATAYMLTVTSFQPLYGKLCNIFGRKPVLLCAYGIFALGSLCCGLARTMDELIFSRALAGVGGGGMTTIVSIILSDIVPLRLRGKWQGYVNIIYTCGSISGAPIGGVVADSIGWRWAFLIQTLPCLGAMLVVAFYLDLPGAQDHSSFLSKIKRIDYLGSITLIASILSLLVAFDHGGNISWSDSVTLISIGTLFLSLSLFIIVENYLASEPIASMNIIFNKSFLGAYLSNFFGVSVMMTVFFYAPIYLQAVKQQSASMTSLWLVFTVLAGLSGSLGSGFIMQATGKFYAISVISYTMLIGGAACLLLSTGVFSHSAAGVAVGLTLVSLGNVGPFFNKGAGTTSTLIALVSNAGHENQAMATATSYLFRSLGSVLGVAFGNNIEQQVLRTTLRNLLDVENIDEIIRRSRESLSYINTLEPVLQEKVRNGYSVAVQAIMTVGYGINSVQKIIALRISFMDM</sequence>
<keyword evidence="4 5" id="KW-0472">Membrane</keyword>
<proteinExistence type="predicted"/>
<feature type="transmembrane region" description="Helical" evidence="5">
    <location>
        <begin position="323"/>
        <end position="344"/>
    </location>
</feature>
<accession>A0AAD5YW44</accession>
<feature type="transmembrane region" description="Helical" evidence="5">
    <location>
        <begin position="221"/>
        <end position="239"/>
    </location>
</feature>
<evidence type="ECO:0000313" key="8">
    <source>
        <dbReference type="Proteomes" id="UP001213000"/>
    </source>
</evidence>
<dbReference type="InterPro" id="IPR011701">
    <property type="entry name" value="MFS"/>
</dbReference>
<organism evidence="7 8">
    <name type="scientific">Leucocoprinus birnbaumii</name>
    <dbReference type="NCBI Taxonomy" id="56174"/>
    <lineage>
        <taxon>Eukaryota</taxon>
        <taxon>Fungi</taxon>
        <taxon>Dikarya</taxon>
        <taxon>Basidiomycota</taxon>
        <taxon>Agaricomycotina</taxon>
        <taxon>Agaricomycetes</taxon>
        <taxon>Agaricomycetidae</taxon>
        <taxon>Agaricales</taxon>
        <taxon>Agaricineae</taxon>
        <taxon>Agaricaceae</taxon>
        <taxon>Leucocoprinus</taxon>
    </lineage>
</organism>
<feature type="transmembrane region" description="Helical" evidence="5">
    <location>
        <begin position="89"/>
        <end position="110"/>
    </location>
</feature>
<dbReference type="EMBL" id="JANIEX010000380">
    <property type="protein sequence ID" value="KAJ3567901.1"/>
    <property type="molecule type" value="Genomic_DNA"/>
</dbReference>
<keyword evidence="3 5" id="KW-1133">Transmembrane helix</keyword>
<feature type="domain" description="Major facilitator superfamily (MFS) profile" evidence="6">
    <location>
        <begin position="1"/>
        <end position="495"/>
    </location>
</feature>
<reference evidence="7" key="1">
    <citation type="submission" date="2022-07" db="EMBL/GenBank/DDBJ databases">
        <title>Genome Sequence of Leucocoprinus birnbaumii.</title>
        <authorList>
            <person name="Buettner E."/>
        </authorList>
    </citation>
    <scope>NUCLEOTIDE SEQUENCE</scope>
    <source>
        <strain evidence="7">VT141</strain>
    </source>
</reference>
<feature type="transmembrane region" description="Helical" evidence="5">
    <location>
        <begin position="64"/>
        <end position="83"/>
    </location>
</feature>
<evidence type="ECO:0000256" key="2">
    <source>
        <dbReference type="ARBA" id="ARBA00022692"/>
    </source>
</evidence>